<dbReference type="Proteomes" id="UP000003824">
    <property type="component" value="Unassembled WGS sequence"/>
</dbReference>
<dbReference type="EMBL" id="DS999641">
    <property type="protein sequence ID" value="EFE70287.2"/>
    <property type="molecule type" value="Genomic_DNA"/>
</dbReference>
<evidence type="ECO:0000259" key="1">
    <source>
        <dbReference type="PROSITE" id="PS51819"/>
    </source>
</evidence>
<protein>
    <submittedName>
        <fullName evidence="2">Glyoxalase/bleomycin resistance protein/dioxygenase</fullName>
    </submittedName>
</protein>
<feature type="domain" description="VOC" evidence="1">
    <location>
        <begin position="21"/>
        <end position="143"/>
    </location>
</feature>
<dbReference type="SUPFAM" id="SSF54593">
    <property type="entry name" value="Glyoxalase/Bleomycin resistance protein/Dihydroxybiphenyl dioxygenase"/>
    <property type="match status" value="1"/>
</dbReference>
<sequence length="149" mass="15729">MMSGYDTRGSDRMAGTGGGRPSVFPTLLYADAKAAVRQLTEAFGFTELSVYEGEDGTVMHAELAQGNGAVMLGSRGRGGVFDTAMKDAGPAGVYIVVDDVDAHHRRAVERGAEILMPPTDQDHGSRDYLARDLEGNVWGFGTYAPGVGT</sequence>
<reference evidence="3" key="1">
    <citation type="submission" date="2008-12" db="EMBL/GenBank/DDBJ databases">
        <title>Annotation of Streptomyces ghanaensis ATCC 14672.</title>
        <authorList>
            <consortium name="The Broad Institute Genome Sequencing Platform"/>
            <consortium name="Broad Institute Microbial Sequencing Center"/>
            <person name="Fischbach M."/>
            <person name="Ward D."/>
            <person name="Young S."/>
            <person name="Kodira C.D."/>
            <person name="Zeng Q."/>
            <person name="Koehrsen M."/>
            <person name="Godfrey P."/>
            <person name="Alvarado L."/>
            <person name="Berlin A.M."/>
            <person name="Borenstein D."/>
            <person name="Chen Z."/>
            <person name="Engels R."/>
            <person name="Freedman E."/>
            <person name="Gellesch M."/>
            <person name="Goldberg J."/>
            <person name="Griggs A."/>
            <person name="Gujja S."/>
            <person name="Heiman D.I."/>
            <person name="Hepburn T.A."/>
            <person name="Howarth C."/>
            <person name="Jen D."/>
            <person name="Larson L."/>
            <person name="Lewis B."/>
            <person name="Mehta T."/>
            <person name="Park D."/>
            <person name="Pearson M."/>
            <person name="Roberts A."/>
            <person name="Saif S."/>
            <person name="Shea T.D."/>
            <person name="Shenoy N."/>
            <person name="Sisk P."/>
            <person name="Stolte C."/>
            <person name="Sykes S.N."/>
            <person name="Walk T."/>
            <person name="White J."/>
            <person name="Yandava C."/>
            <person name="Straight P."/>
            <person name="Clardy J."/>
            <person name="Hung D."/>
            <person name="Kolter R."/>
            <person name="Mekalanos J."/>
            <person name="Walker S."/>
            <person name="Walsh C.T."/>
            <person name="Wieland B.L.C."/>
            <person name="Ilzarbe M."/>
            <person name="Galagan J."/>
            <person name="Nusbaum C."/>
            <person name="Birren B."/>
        </authorList>
    </citation>
    <scope>NUCLEOTIDE SEQUENCE [LARGE SCALE GENOMIC DNA]</scope>
    <source>
        <strain evidence="3">ATCC 14672 / DSM 40746 / JCM 4963 / KCTC 9882 / NRRL B-12104 / FH 1290</strain>
    </source>
</reference>
<name>D5ZPW4_STRV1</name>
<accession>D5ZPW4</accession>
<dbReference type="Gene3D" id="3.30.720.120">
    <property type="match status" value="1"/>
</dbReference>
<proteinExistence type="predicted"/>
<dbReference type="InterPro" id="IPR004360">
    <property type="entry name" value="Glyas_Fos-R_dOase_dom"/>
</dbReference>
<dbReference type="InterPro" id="IPR037523">
    <property type="entry name" value="VOC_core"/>
</dbReference>
<keyword evidence="2" id="KW-0560">Oxidoreductase</keyword>
<dbReference type="AlphaFoldDB" id="D5ZPW4"/>
<dbReference type="Gene3D" id="3.30.720.110">
    <property type="match status" value="1"/>
</dbReference>
<organism evidence="2 3">
    <name type="scientific">Streptomyces viridosporus (strain ATCC 14672 / DSM 40746 / JCM 4963 / KCTC 9882 / NRRL B-12104 / FH 1290)</name>
    <name type="common">Streptomyces ghanaensis</name>
    <dbReference type="NCBI Taxonomy" id="566461"/>
    <lineage>
        <taxon>Bacteria</taxon>
        <taxon>Bacillati</taxon>
        <taxon>Actinomycetota</taxon>
        <taxon>Actinomycetes</taxon>
        <taxon>Kitasatosporales</taxon>
        <taxon>Streptomycetaceae</taxon>
        <taxon>Streptomyces</taxon>
    </lineage>
</organism>
<dbReference type="PANTHER" id="PTHR34109:SF1">
    <property type="entry name" value="VOC DOMAIN-CONTAINING PROTEIN"/>
    <property type="match status" value="1"/>
</dbReference>
<gene>
    <name evidence="2" type="ORF">SSFG_05530</name>
</gene>
<dbReference type="PANTHER" id="PTHR34109">
    <property type="entry name" value="BNAUNNG04460D PROTEIN-RELATED"/>
    <property type="match status" value="1"/>
</dbReference>
<evidence type="ECO:0000313" key="2">
    <source>
        <dbReference type="EMBL" id="EFE70287.2"/>
    </source>
</evidence>
<dbReference type="InterPro" id="IPR029068">
    <property type="entry name" value="Glyas_Bleomycin-R_OHBP_Dase"/>
</dbReference>
<evidence type="ECO:0000313" key="3">
    <source>
        <dbReference type="Proteomes" id="UP000003824"/>
    </source>
</evidence>
<dbReference type="PROSITE" id="PS51819">
    <property type="entry name" value="VOC"/>
    <property type="match status" value="1"/>
</dbReference>
<dbReference type="Pfam" id="PF00903">
    <property type="entry name" value="Glyoxalase"/>
    <property type="match status" value="1"/>
</dbReference>
<dbReference type="eggNOG" id="COG2764">
    <property type="taxonomic scope" value="Bacteria"/>
</dbReference>
<keyword evidence="2" id="KW-0223">Dioxygenase</keyword>
<dbReference type="GO" id="GO:0051213">
    <property type="term" value="F:dioxygenase activity"/>
    <property type="evidence" value="ECO:0007669"/>
    <property type="project" value="UniProtKB-KW"/>
</dbReference>